<feature type="region of interest" description="Disordered" evidence="1">
    <location>
        <begin position="1"/>
        <end position="62"/>
    </location>
</feature>
<keyword evidence="3" id="KW-1185">Reference proteome</keyword>
<dbReference type="EMBL" id="JAVDYC010000001">
    <property type="protein sequence ID" value="MDR7320462.1"/>
    <property type="molecule type" value="Genomic_DNA"/>
</dbReference>
<protein>
    <submittedName>
        <fullName evidence="2">Uncharacterized protein</fullName>
    </submittedName>
</protein>
<evidence type="ECO:0000313" key="3">
    <source>
        <dbReference type="Proteomes" id="UP001183629"/>
    </source>
</evidence>
<evidence type="ECO:0000313" key="2">
    <source>
        <dbReference type="EMBL" id="MDR7320462.1"/>
    </source>
</evidence>
<accession>A0AAE3ZK56</accession>
<gene>
    <name evidence="2" type="ORF">J2S44_000712</name>
</gene>
<evidence type="ECO:0000256" key="1">
    <source>
        <dbReference type="SAM" id="MobiDB-lite"/>
    </source>
</evidence>
<organism evidence="2 3">
    <name type="scientific">Catenuloplanes niger</name>
    <dbReference type="NCBI Taxonomy" id="587534"/>
    <lineage>
        <taxon>Bacteria</taxon>
        <taxon>Bacillati</taxon>
        <taxon>Actinomycetota</taxon>
        <taxon>Actinomycetes</taxon>
        <taxon>Micromonosporales</taxon>
        <taxon>Micromonosporaceae</taxon>
        <taxon>Catenuloplanes</taxon>
    </lineage>
</organism>
<feature type="compositionally biased region" description="Polar residues" evidence="1">
    <location>
        <begin position="27"/>
        <end position="37"/>
    </location>
</feature>
<feature type="compositionally biased region" description="Basic and acidic residues" evidence="1">
    <location>
        <begin position="38"/>
        <end position="51"/>
    </location>
</feature>
<proteinExistence type="predicted"/>
<comment type="caution">
    <text evidence="2">The sequence shown here is derived from an EMBL/GenBank/DDBJ whole genome shotgun (WGS) entry which is preliminary data.</text>
</comment>
<dbReference type="RefSeq" id="WP_310408972.1">
    <property type="nucleotide sequence ID" value="NZ_JAVDYC010000001.1"/>
</dbReference>
<reference evidence="2 3" key="1">
    <citation type="submission" date="2023-07" db="EMBL/GenBank/DDBJ databases">
        <title>Sequencing the genomes of 1000 actinobacteria strains.</title>
        <authorList>
            <person name="Klenk H.-P."/>
        </authorList>
    </citation>
    <scope>NUCLEOTIDE SEQUENCE [LARGE SCALE GENOMIC DNA]</scope>
    <source>
        <strain evidence="2 3">DSM 44711</strain>
    </source>
</reference>
<dbReference type="Proteomes" id="UP001183629">
    <property type="component" value="Unassembled WGS sequence"/>
</dbReference>
<name>A0AAE3ZK56_9ACTN</name>
<sequence>MVRQPSDSLGRRSGRGKDSATLAGRVANQSEAAQRRQSLVEKMRARTRDAETPDETGGAPTE</sequence>
<dbReference type="AlphaFoldDB" id="A0AAE3ZK56"/>